<keyword evidence="6 7" id="KW-0326">Glycosidase</keyword>
<dbReference type="STRING" id="1198114.AciX9_1979"/>
<keyword evidence="4 7" id="KW-0378">Hydrolase</keyword>
<evidence type="ECO:0000256" key="1">
    <source>
        <dbReference type="ARBA" id="ARBA00000632"/>
    </source>
</evidence>
<evidence type="ECO:0000313" key="9">
    <source>
        <dbReference type="Proteomes" id="UP000000343"/>
    </source>
</evidence>
<dbReference type="EMBL" id="CP002480">
    <property type="protein sequence ID" value="ADW69025.1"/>
    <property type="molecule type" value="Genomic_DNA"/>
</dbReference>
<organism evidence="9">
    <name type="scientific">Granulicella tundricola (strain ATCC BAA-1859 / DSM 23138 / MP5ACTX9)</name>
    <dbReference type="NCBI Taxonomy" id="1198114"/>
    <lineage>
        <taxon>Bacteria</taxon>
        <taxon>Pseudomonadati</taxon>
        <taxon>Acidobacteriota</taxon>
        <taxon>Terriglobia</taxon>
        <taxon>Terriglobales</taxon>
        <taxon>Acidobacteriaceae</taxon>
        <taxon>Granulicella</taxon>
    </lineage>
</organism>
<dbReference type="PANTHER" id="PTHR38107:SF4">
    <property type="entry name" value="LYSOZYME"/>
    <property type="match status" value="1"/>
</dbReference>
<dbReference type="PANTHER" id="PTHR38107">
    <property type="match status" value="1"/>
</dbReference>
<dbReference type="InterPro" id="IPR023347">
    <property type="entry name" value="Lysozyme_dom_sf"/>
</dbReference>
<dbReference type="Proteomes" id="UP000000343">
    <property type="component" value="Chromosome"/>
</dbReference>
<dbReference type="KEGG" id="acm:AciX9_1979"/>
<evidence type="ECO:0000256" key="4">
    <source>
        <dbReference type="ARBA" id="ARBA00022801"/>
    </source>
</evidence>
<dbReference type="HAMAP" id="MF_04110">
    <property type="entry name" value="ENDOLYSIN_T4"/>
    <property type="match status" value="1"/>
</dbReference>
<evidence type="ECO:0000256" key="3">
    <source>
        <dbReference type="ARBA" id="ARBA00022638"/>
    </source>
</evidence>
<keyword evidence="9" id="KW-1185">Reference proteome</keyword>
<evidence type="ECO:0000313" key="8">
    <source>
        <dbReference type="EMBL" id="ADW69025.1"/>
    </source>
</evidence>
<evidence type="ECO:0000256" key="2">
    <source>
        <dbReference type="ARBA" id="ARBA00022529"/>
    </source>
</evidence>
<dbReference type="InterPro" id="IPR034690">
    <property type="entry name" value="Endolysin_T4_type"/>
</dbReference>
<dbReference type="GO" id="GO:0031640">
    <property type="term" value="P:killing of cells of another organism"/>
    <property type="evidence" value="ECO:0007669"/>
    <property type="project" value="UniProtKB-KW"/>
</dbReference>
<reference evidence="9" key="1">
    <citation type="submission" date="2011-01" db="EMBL/GenBank/DDBJ databases">
        <title>Complete sequence of chromosome of Acidobacterium sp. MP5ACTX9.</title>
        <authorList>
            <consortium name="US DOE Joint Genome Institute"/>
            <person name="Lucas S."/>
            <person name="Copeland A."/>
            <person name="Lapidus A."/>
            <person name="Cheng J.-F."/>
            <person name="Goodwin L."/>
            <person name="Pitluck S."/>
            <person name="Teshima H."/>
            <person name="Detter J.C."/>
            <person name="Han C."/>
            <person name="Tapia R."/>
            <person name="Land M."/>
            <person name="Hauser L."/>
            <person name="Kyrpides N."/>
            <person name="Ivanova N."/>
            <person name="Ovchinnikova G."/>
            <person name="Pagani I."/>
            <person name="Rawat S.R."/>
            <person name="Mannisto M."/>
            <person name="Haggblom M.M."/>
            <person name="Woyke T."/>
        </authorList>
    </citation>
    <scope>NUCLEOTIDE SEQUENCE [LARGE SCALE GENOMIC DNA]</scope>
    <source>
        <strain evidence="9">MP5ACTX9</strain>
    </source>
</reference>
<dbReference type="InterPro" id="IPR033907">
    <property type="entry name" value="Endolysin_autolysin"/>
</dbReference>
<dbReference type="GO" id="GO:0042742">
    <property type="term" value="P:defense response to bacterium"/>
    <property type="evidence" value="ECO:0007669"/>
    <property type="project" value="UniProtKB-KW"/>
</dbReference>
<sequence length="150" mass="16216">MYNFIYSKDGLALTESFEGVRLTAYQDQGGVWTIGYGHTGADVHSGLTITLTQAEQFLLADVRHASDTVNRLVTWAGLDQMVFDSLVDFAFNAGCGAFAGSMLLKDLNAGKLAEAAHQFEAWDHVSGQVVAGLLRRRLAEEKLFDSGVAA</sequence>
<comment type="catalytic activity">
    <reaction evidence="1 7">
        <text>Hydrolysis of (1-&gt;4)-beta-linkages between N-acetylmuramic acid and N-acetyl-D-glucosamine residues in a peptidoglycan and between N-acetyl-D-glucosamine residues in chitodextrins.</text>
        <dbReference type="EC" id="3.2.1.17"/>
    </reaction>
</comment>
<dbReference type="RefSeq" id="WP_013580344.1">
    <property type="nucleotide sequence ID" value="NC_015064.1"/>
</dbReference>
<dbReference type="InterPro" id="IPR023346">
    <property type="entry name" value="Lysozyme-like_dom_sf"/>
</dbReference>
<gene>
    <name evidence="8" type="ordered locus">AciX9_1979</name>
</gene>
<dbReference type="AlphaFoldDB" id="E8X0S4"/>
<dbReference type="Gene3D" id="1.10.530.40">
    <property type="match status" value="1"/>
</dbReference>
<evidence type="ECO:0000256" key="5">
    <source>
        <dbReference type="ARBA" id="ARBA00023200"/>
    </source>
</evidence>
<dbReference type="eggNOG" id="COG3772">
    <property type="taxonomic scope" value="Bacteria"/>
</dbReference>
<evidence type="ECO:0000256" key="7">
    <source>
        <dbReference type="RuleBase" id="RU003788"/>
    </source>
</evidence>
<dbReference type="Pfam" id="PF00959">
    <property type="entry name" value="Phage_lysozyme"/>
    <property type="match status" value="1"/>
</dbReference>
<dbReference type="CDD" id="cd00737">
    <property type="entry name" value="lyz_endolysin_autolysin"/>
    <property type="match status" value="1"/>
</dbReference>
<protein>
    <recommendedName>
        <fullName evidence="7">Lysozyme</fullName>
        <ecNumber evidence="7">3.2.1.17</ecNumber>
    </recommendedName>
</protein>
<keyword evidence="5" id="KW-1035">Host cytoplasm</keyword>
<dbReference type="GO" id="GO:0016998">
    <property type="term" value="P:cell wall macromolecule catabolic process"/>
    <property type="evidence" value="ECO:0007669"/>
    <property type="project" value="InterPro"/>
</dbReference>
<evidence type="ECO:0000256" key="6">
    <source>
        <dbReference type="ARBA" id="ARBA00023295"/>
    </source>
</evidence>
<accession>E8X0S4</accession>
<dbReference type="SUPFAM" id="SSF53955">
    <property type="entry name" value="Lysozyme-like"/>
    <property type="match status" value="1"/>
</dbReference>
<dbReference type="GO" id="GO:0009253">
    <property type="term" value="P:peptidoglycan catabolic process"/>
    <property type="evidence" value="ECO:0007669"/>
    <property type="project" value="InterPro"/>
</dbReference>
<dbReference type="InterPro" id="IPR051018">
    <property type="entry name" value="Bacteriophage_GH24"/>
</dbReference>
<keyword evidence="2 7" id="KW-0929">Antimicrobial</keyword>
<dbReference type="OrthoDB" id="9802228at2"/>
<dbReference type="EC" id="3.2.1.17" evidence="7"/>
<dbReference type="PaxDb" id="1198114-AciX9_1979"/>
<dbReference type="HOGENOM" id="CLU_091641_4_1_0"/>
<dbReference type="GO" id="GO:0003796">
    <property type="term" value="F:lysozyme activity"/>
    <property type="evidence" value="ECO:0007669"/>
    <property type="project" value="UniProtKB-EC"/>
</dbReference>
<dbReference type="InterPro" id="IPR002196">
    <property type="entry name" value="Glyco_hydro_24"/>
</dbReference>
<name>E8X0S4_GRATM</name>
<proteinExistence type="inferred from homology"/>
<keyword evidence="3 7" id="KW-0081">Bacteriolytic enzyme</keyword>
<comment type="similarity">
    <text evidence="7">Belongs to the glycosyl hydrolase 24 family.</text>
</comment>